<evidence type="ECO:0000313" key="3">
    <source>
        <dbReference type="EMBL" id="SMG26846.1"/>
    </source>
</evidence>
<sequence length="316" mass="36294">MNSLPVPRMAKDKPRRVAVVMSNAIGDTLVLMVIVKNLLGNGIDVAVFGRPAHALRHWFPHVAIQPLPDHADAGALLAPYDTVLQMHRNQPMPRLTEAHPCVLDLDEVVFGDRSGCMAERFADFCRDELGLPDVDLSNGITPPPALRHRHYIRRIAIHPEASTEDKRWLSERFVKLARNLRQRGYDVHFVIAPHERERWRDLERWGIPAPEFSSPHELACWLYESGWFIGNDSGVGHLASNLRIPTISLFRRRRVSERWRPAWGTVNVVLPWQWVPTARLKEKFWRQTLTCARVLSTFQRMVQDDRNTAKSGSRPL</sequence>
<keyword evidence="4" id="KW-1185">Reference proteome</keyword>
<gene>
    <name evidence="3" type="ORF">SAMN06265784_102586</name>
</gene>
<reference evidence="4" key="1">
    <citation type="submission" date="2017-04" db="EMBL/GenBank/DDBJ databases">
        <authorList>
            <person name="Varghese N."/>
            <person name="Submissions S."/>
        </authorList>
    </citation>
    <scope>NUCLEOTIDE SEQUENCE [LARGE SCALE GENOMIC DNA]</scope>
    <source>
        <strain evidence="4">LMG 29540</strain>
    </source>
</reference>
<dbReference type="SUPFAM" id="SSF53756">
    <property type="entry name" value="UDP-Glycosyltransferase/glycogen phosphorylase"/>
    <property type="match status" value="1"/>
</dbReference>
<dbReference type="InterPro" id="IPR002201">
    <property type="entry name" value="Glyco_trans_9"/>
</dbReference>
<proteinExistence type="predicted"/>
<dbReference type="STRING" id="1515439.SAMN06265784_102586"/>
<protein>
    <submittedName>
        <fullName evidence="3">ADP-heptose:LPS heptosyltransferase</fullName>
    </submittedName>
</protein>
<evidence type="ECO:0000256" key="2">
    <source>
        <dbReference type="ARBA" id="ARBA00022679"/>
    </source>
</evidence>
<accession>A0A1X7JGM0</accession>
<dbReference type="PANTHER" id="PTHR30160:SF23">
    <property type="match status" value="1"/>
</dbReference>
<dbReference type="PANTHER" id="PTHR30160">
    <property type="entry name" value="TETRAACYLDISACCHARIDE 4'-KINASE-RELATED"/>
    <property type="match status" value="1"/>
</dbReference>
<dbReference type="GO" id="GO:0005829">
    <property type="term" value="C:cytosol"/>
    <property type="evidence" value="ECO:0007669"/>
    <property type="project" value="TreeGrafter"/>
</dbReference>
<keyword evidence="1" id="KW-0328">Glycosyltransferase</keyword>
<dbReference type="Proteomes" id="UP000193228">
    <property type="component" value="Unassembled WGS sequence"/>
</dbReference>
<dbReference type="EMBL" id="FXAT01000002">
    <property type="protein sequence ID" value="SMG26846.1"/>
    <property type="molecule type" value="Genomic_DNA"/>
</dbReference>
<dbReference type="AlphaFoldDB" id="A0A1X7JGM0"/>
<dbReference type="OrthoDB" id="9797795at2"/>
<name>A0A1X7JGM0_9BURK</name>
<organism evidence="3 4">
    <name type="scientific">Paraburkholderia susongensis</name>
    <dbReference type="NCBI Taxonomy" id="1515439"/>
    <lineage>
        <taxon>Bacteria</taxon>
        <taxon>Pseudomonadati</taxon>
        <taxon>Pseudomonadota</taxon>
        <taxon>Betaproteobacteria</taxon>
        <taxon>Burkholderiales</taxon>
        <taxon>Burkholderiaceae</taxon>
        <taxon>Paraburkholderia</taxon>
    </lineage>
</organism>
<dbReference type="InterPro" id="IPR051199">
    <property type="entry name" value="LPS_LOS_Heptosyltrfase"/>
</dbReference>
<dbReference type="GO" id="GO:0008713">
    <property type="term" value="F:ADP-heptose-lipopolysaccharide heptosyltransferase activity"/>
    <property type="evidence" value="ECO:0007669"/>
    <property type="project" value="TreeGrafter"/>
</dbReference>
<dbReference type="GO" id="GO:0009244">
    <property type="term" value="P:lipopolysaccharide core region biosynthetic process"/>
    <property type="evidence" value="ECO:0007669"/>
    <property type="project" value="TreeGrafter"/>
</dbReference>
<dbReference type="Pfam" id="PF01075">
    <property type="entry name" value="Glyco_transf_9"/>
    <property type="match status" value="1"/>
</dbReference>
<evidence type="ECO:0000313" key="4">
    <source>
        <dbReference type="Proteomes" id="UP000193228"/>
    </source>
</evidence>
<keyword evidence="2 3" id="KW-0808">Transferase</keyword>
<evidence type="ECO:0000256" key="1">
    <source>
        <dbReference type="ARBA" id="ARBA00022676"/>
    </source>
</evidence>
<dbReference type="Gene3D" id="3.40.50.2000">
    <property type="entry name" value="Glycogen Phosphorylase B"/>
    <property type="match status" value="1"/>
</dbReference>
<dbReference type="RefSeq" id="WP_085481703.1">
    <property type="nucleotide sequence ID" value="NZ_FXAT01000002.1"/>
</dbReference>